<dbReference type="EMBL" id="CP025096">
    <property type="protein sequence ID" value="AUD05047.1"/>
    <property type="molecule type" value="Genomic_DNA"/>
</dbReference>
<accession>A0A2K8Z579</accession>
<evidence type="ECO:0000313" key="3">
    <source>
        <dbReference type="Proteomes" id="UP000232883"/>
    </source>
</evidence>
<dbReference type="KEGG" id="spir:CWM47_26295"/>
<feature type="region of interest" description="Disordered" evidence="1">
    <location>
        <begin position="574"/>
        <end position="603"/>
    </location>
</feature>
<dbReference type="OrthoDB" id="1488158at2"/>
<evidence type="ECO:0000256" key="1">
    <source>
        <dbReference type="SAM" id="MobiDB-lite"/>
    </source>
</evidence>
<dbReference type="Proteomes" id="UP000232883">
    <property type="component" value="Chromosome"/>
</dbReference>
<keyword evidence="3" id="KW-1185">Reference proteome</keyword>
<gene>
    <name evidence="2" type="ORF">CWM47_26295</name>
</gene>
<evidence type="ECO:0000313" key="2">
    <source>
        <dbReference type="EMBL" id="AUD05047.1"/>
    </source>
</evidence>
<sequence>MKRQLLYKFIGNLKCVLFGILVTLRFANLTYAQADTCQNPAPPVITGSAKFICRNESVKLTASGCSGTVVWSNGESGTSIVVKPQQTAKYMAICRARPGCISCFADVWKITVNTPNAPVVASLTKISCADDAVTLIATNCSDIVHWSDQTTGTSWTGKLQQTTTFQATCEQNNCLSNPSVPISVQIATPAKPVLSVSKSDICAGQSIQLIASGCLGTVRWTDGNEELVRTVTPYKTMTYRAVCQIGSCRSDSSESVSVQVRTAGQKVNLATTLSNGCPFQTADLSKAITGKNPVLSDVYQFRMGPSLEAAIVQSPGAVQAGTYYVFGRNTDGCYTDPVAVTVQIIPCQNPIPVCLSNPATVAVRLDSIDWAKGMVRLTAQLGGSASSASWQSDGGGLFTDTGLSARYLLSETDRQLGKIMFTATTPDPDGSGPCVSMSIKQAVMAPSRELIGLSKKVSEPVWLMEGGASLVELTYQLTVANLGTNSLKNVQITDDLDAVFSASGALIRSVNARADSGFVVNPSYTGRGADTTLLSSGNMMAGKQGHVWLTVRLDVSRANTLTFSNKATASGVDVNGGLCRDRSTNGTESDPDLNGNPGDNEEPTLVTLHSLESEEAKTVFIPEGFSPNGDGINDKFVIQRLPVDLTAQIEVYNRWGHLVYRNPNYKNDWDGTINQGVSVNVAKEGLPDGTYYYQIRLSDGREYVRFLTLAR</sequence>
<dbReference type="AlphaFoldDB" id="A0A2K8Z579"/>
<dbReference type="NCBIfam" id="TIGR04131">
    <property type="entry name" value="Bac_Flav_CTERM"/>
    <property type="match status" value="1"/>
</dbReference>
<dbReference type="Pfam" id="PF13585">
    <property type="entry name" value="CHU_C"/>
    <property type="match status" value="1"/>
</dbReference>
<reference evidence="2 3" key="1">
    <citation type="submission" date="2017-11" db="EMBL/GenBank/DDBJ databases">
        <title>Taxonomic description and genome sequences of Spirosoma HA7 sp. nov., isolated from pollen microhabitat of Corylus avellana.</title>
        <authorList>
            <person name="Ambika Manirajan B."/>
            <person name="Suarez C."/>
            <person name="Ratering S."/>
            <person name="Geissler-Plaum R."/>
            <person name="Cardinale M."/>
            <person name="Sylvia S."/>
        </authorList>
    </citation>
    <scope>NUCLEOTIDE SEQUENCE [LARGE SCALE GENOMIC DNA]</scope>
    <source>
        <strain evidence="2 3">HA7</strain>
    </source>
</reference>
<protein>
    <submittedName>
        <fullName evidence="2">Uncharacterized protein</fullName>
    </submittedName>
</protein>
<organism evidence="2 3">
    <name type="scientific">Spirosoma pollinicola</name>
    <dbReference type="NCBI Taxonomy" id="2057025"/>
    <lineage>
        <taxon>Bacteria</taxon>
        <taxon>Pseudomonadati</taxon>
        <taxon>Bacteroidota</taxon>
        <taxon>Cytophagia</taxon>
        <taxon>Cytophagales</taxon>
        <taxon>Cytophagaceae</taxon>
        <taxon>Spirosoma</taxon>
    </lineage>
</organism>
<name>A0A2K8Z579_9BACT</name>
<proteinExistence type="predicted"/>
<dbReference type="InterPro" id="IPR026341">
    <property type="entry name" value="T9SS_type_B"/>
</dbReference>